<feature type="coiled-coil region" evidence="1">
    <location>
        <begin position="23"/>
        <end position="120"/>
    </location>
</feature>
<reference evidence="2 3" key="1">
    <citation type="journal article" date="2015" name="Nature">
        <title>rRNA introns, odd ribosomes, and small enigmatic genomes across a large radiation of phyla.</title>
        <authorList>
            <person name="Brown C.T."/>
            <person name="Hug L.A."/>
            <person name="Thomas B.C."/>
            <person name="Sharon I."/>
            <person name="Castelle C.J."/>
            <person name="Singh A."/>
            <person name="Wilkins M.J."/>
            <person name="Williams K.H."/>
            <person name="Banfield J.F."/>
        </authorList>
    </citation>
    <scope>NUCLEOTIDE SEQUENCE [LARGE SCALE GENOMIC DNA]</scope>
</reference>
<feature type="coiled-coil region" evidence="1">
    <location>
        <begin position="149"/>
        <end position="180"/>
    </location>
</feature>
<evidence type="ECO:0000313" key="3">
    <source>
        <dbReference type="Proteomes" id="UP000033999"/>
    </source>
</evidence>
<protein>
    <submittedName>
        <fullName evidence="2">Peptidase M23</fullName>
    </submittedName>
</protein>
<dbReference type="EMBL" id="LCKX01000009">
    <property type="protein sequence ID" value="KKU07553.1"/>
    <property type="molecule type" value="Genomic_DNA"/>
</dbReference>
<evidence type="ECO:0000313" key="2">
    <source>
        <dbReference type="EMBL" id="KKU07553.1"/>
    </source>
</evidence>
<keyword evidence="1" id="KW-0175">Coiled coil</keyword>
<dbReference type="InterPro" id="IPR023346">
    <property type="entry name" value="Lysozyme-like_dom_sf"/>
</dbReference>
<dbReference type="AlphaFoldDB" id="A0A0G1PQ51"/>
<organism evidence="2 3">
    <name type="scientific">Candidatus Magasanikbacteria bacterium GW2011_GWA2_45_39</name>
    <dbReference type="NCBI Taxonomy" id="1619041"/>
    <lineage>
        <taxon>Bacteria</taxon>
        <taxon>Candidatus Magasanikiibacteriota</taxon>
    </lineage>
</organism>
<dbReference type="Gene3D" id="1.10.530.10">
    <property type="match status" value="1"/>
</dbReference>
<dbReference type="Gene3D" id="6.10.250.3150">
    <property type="match status" value="1"/>
</dbReference>
<dbReference type="Proteomes" id="UP000033999">
    <property type="component" value="Unassembled WGS sequence"/>
</dbReference>
<accession>A0A0G1PQ51</accession>
<comment type="caution">
    <text evidence="2">The sequence shown here is derived from an EMBL/GenBank/DDBJ whole genome shotgun (WGS) entry which is preliminary data.</text>
</comment>
<evidence type="ECO:0000256" key="1">
    <source>
        <dbReference type="SAM" id="Coils"/>
    </source>
</evidence>
<sequence>MLVACIVFGLVATGVFGYTRRAQADTASEKAQLEQELQQIEDQIKQYEGELATTQTQKKTLQNKITGLKKQRDKLGLQIKATTLKLKDVSSKLVVTEKKVDETMQKIDQHRVLLSELIRQIHKQDQTTPVDLMLVSNTLSDFFLEIDQLDQLQIGLREVLQNTKELKKELDNKAGELQDQKMSVGNLLSIQSLQQQAVDQAKREQDSLLKETGGREKQYQQVLSDVRKRAAEIRSRIYDLVGVSKQINFGEAVSLAQWASNLTGVRPAFLLAIIKQESNLGRNVGTCNRPGDPPEKSWRVVMKPERDQPLFKQITEELGLDPDVMPVSCPMTKNGKKIGWGGAMGPAQFIPSTWMAHRNEVTTITGQATANPWDTRDAFMASAILLKANGAAAQTKDAEWRAAMRYFSGGTNVAFRFYGDNVIAIAKGFQEDIDNLNAAK</sequence>
<proteinExistence type="predicted"/>
<name>A0A0G1PQ51_9BACT</name>
<gene>
    <name evidence="2" type="ORF">UX10_C0009G0020</name>
</gene>
<dbReference type="SUPFAM" id="SSF53955">
    <property type="entry name" value="Lysozyme-like"/>
    <property type="match status" value="1"/>
</dbReference>